<evidence type="ECO:0000313" key="3">
    <source>
        <dbReference type="Proteomes" id="UP000244064"/>
    </source>
</evidence>
<organism evidence="2 3">
    <name type="scientific">Pseudomonas mangrovi</name>
    <dbReference type="NCBI Taxonomy" id="2161748"/>
    <lineage>
        <taxon>Bacteria</taxon>
        <taxon>Pseudomonadati</taxon>
        <taxon>Pseudomonadota</taxon>
        <taxon>Gammaproteobacteria</taxon>
        <taxon>Pseudomonadales</taxon>
        <taxon>Pseudomonadaceae</taxon>
        <taxon>Pseudomonas</taxon>
    </lineage>
</organism>
<name>A0A2T5PER6_9PSED</name>
<dbReference type="Proteomes" id="UP000244064">
    <property type="component" value="Unassembled WGS sequence"/>
</dbReference>
<comment type="caution">
    <text evidence="2">The sequence shown here is derived from an EMBL/GenBank/DDBJ whole genome shotgun (WGS) entry which is preliminary data.</text>
</comment>
<proteinExistence type="predicted"/>
<sequence length="105" mass="11380">MERADAERLQLPLRVRDRMEMRCLIGALRRSAPSCEWLALAACCSTRDEVADERPCGLGTLIAKVMPFVARSRRLDTAGATADAASAGRARQSQGIAPALARVVR</sequence>
<evidence type="ECO:0000256" key="1">
    <source>
        <dbReference type="SAM" id="MobiDB-lite"/>
    </source>
</evidence>
<accession>A0A2T5PER6</accession>
<keyword evidence="3" id="KW-1185">Reference proteome</keyword>
<reference evidence="2 3" key="1">
    <citation type="submission" date="2018-04" db="EMBL/GenBank/DDBJ databases">
        <title>Pseudomonas sp. nov., isolated from mangrove soil.</title>
        <authorList>
            <person name="Chen C."/>
        </authorList>
    </citation>
    <scope>NUCLEOTIDE SEQUENCE [LARGE SCALE GENOMIC DNA]</scope>
    <source>
        <strain evidence="2 3">TC-11</strain>
    </source>
</reference>
<evidence type="ECO:0000313" key="2">
    <source>
        <dbReference type="EMBL" id="PTU76218.1"/>
    </source>
</evidence>
<dbReference type="AlphaFoldDB" id="A0A2T5PER6"/>
<protein>
    <submittedName>
        <fullName evidence="2">Uncharacterized protein</fullName>
    </submittedName>
</protein>
<dbReference type="EMBL" id="QASN01000002">
    <property type="protein sequence ID" value="PTU76218.1"/>
    <property type="molecule type" value="Genomic_DNA"/>
</dbReference>
<gene>
    <name evidence="2" type="ORF">DBO85_00835</name>
</gene>
<feature type="region of interest" description="Disordered" evidence="1">
    <location>
        <begin position="83"/>
        <end position="105"/>
    </location>
</feature>
<feature type="compositionally biased region" description="Low complexity" evidence="1">
    <location>
        <begin position="83"/>
        <end position="94"/>
    </location>
</feature>